<feature type="region of interest" description="Disordered" evidence="2">
    <location>
        <begin position="1"/>
        <end position="27"/>
    </location>
</feature>
<dbReference type="PANTHER" id="PTHR43657">
    <property type="entry name" value="TRYPTOPHAN RNA-BINDING ATTENUATOR PROTEIN-LIKE PROTEIN"/>
    <property type="match status" value="1"/>
</dbReference>
<dbReference type="OrthoDB" id="1705416at2759"/>
<dbReference type="EMBL" id="PXOG01000275">
    <property type="protein sequence ID" value="RGP63208.1"/>
    <property type="molecule type" value="Genomic_DNA"/>
</dbReference>
<dbReference type="AlphaFoldDB" id="A0A395RSS7"/>
<feature type="compositionally biased region" description="Polar residues" evidence="2">
    <location>
        <begin position="1"/>
        <end position="14"/>
    </location>
</feature>
<comment type="subcellular location">
    <subcellularLocation>
        <location evidence="1">Mitochondrion</location>
    </subcellularLocation>
</comment>
<evidence type="ECO:0000313" key="3">
    <source>
        <dbReference type="EMBL" id="RGP63208.1"/>
    </source>
</evidence>
<reference evidence="3 4" key="1">
    <citation type="journal article" date="2018" name="PLoS Pathog.">
        <title>Evolution of structural diversity of trichothecenes, a family of toxins produced by plant pathogenic and entomopathogenic fungi.</title>
        <authorList>
            <person name="Proctor R.H."/>
            <person name="McCormick S.P."/>
            <person name="Kim H.S."/>
            <person name="Cardoza R.E."/>
            <person name="Stanley A.M."/>
            <person name="Lindo L."/>
            <person name="Kelly A."/>
            <person name="Brown D.W."/>
            <person name="Lee T."/>
            <person name="Vaughan M.M."/>
            <person name="Alexander N.J."/>
            <person name="Busman M."/>
            <person name="Gutierrez S."/>
        </authorList>
    </citation>
    <scope>NUCLEOTIDE SEQUENCE [LARGE SCALE GENOMIC DNA]</scope>
    <source>
        <strain evidence="3 4">NRRL 20695</strain>
    </source>
</reference>
<organism evidence="3 4">
    <name type="scientific">Fusarium longipes</name>
    <dbReference type="NCBI Taxonomy" id="694270"/>
    <lineage>
        <taxon>Eukaryota</taxon>
        <taxon>Fungi</taxon>
        <taxon>Dikarya</taxon>
        <taxon>Ascomycota</taxon>
        <taxon>Pezizomycotina</taxon>
        <taxon>Sordariomycetes</taxon>
        <taxon>Hypocreomycetidae</taxon>
        <taxon>Hypocreales</taxon>
        <taxon>Nectriaceae</taxon>
        <taxon>Fusarium</taxon>
    </lineage>
</organism>
<dbReference type="Pfam" id="PF01987">
    <property type="entry name" value="AIM24"/>
    <property type="match status" value="1"/>
</dbReference>
<comment type="similarity">
    <text evidence="1">Belongs to the AIM24 family.</text>
</comment>
<protein>
    <recommendedName>
        <fullName evidence="1">Altered inheritance of mitochondria protein 24, mitochondrial</fullName>
    </recommendedName>
</protein>
<keyword evidence="1" id="KW-0496">Mitochondrion</keyword>
<dbReference type="PANTHER" id="PTHR43657:SF1">
    <property type="entry name" value="ALTERED INHERITANCE OF MITOCHONDRIA PROTEIN 24, MITOCHONDRIAL"/>
    <property type="match status" value="1"/>
</dbReference>
<dbReference type="SUPFAM" id="SSF51219">
    <property type="entry name" value="TRAP-like"/>
    <property type="match status" value="1"/>
</dbReference>
<evidence type="ECO:0000256" key="2">
    <source>
        <dbReference type="SAM" id="MobiDB-lite"/>
    </source>
</evidence>
<keyword evidence="4" id="KW-1185">Reference proteome</keyword>
<name>A0A395RSS7_9HYPO</name>
<dbReference type="Gene3D" id="3.60.160.10">
    <property type="entry name" value="Mitochondrial biogenesis AIM24"/>
    <property type="match status" value="1"/>
</dbReference>
<dbReference type="Proteomes" id="UP000266234">
    <property type="component" value="Unassembled WGS sequence"/>
</dbReference>
<dbReference type="GO" id="GO:0005739">
    <property type="term" value="C:mitochondrion"/>
    <property type="evidence" value="ECO:0007669"/>
    <property type="project" value="UniProtKB-SubCell"/>
</dbReference>
<gene>
    <name evidence="3" type="ORF">FLONG3_9963</name>
</gene>
<dbReference type="InterPro" id="IPR036983">
    <property type="entry name" value="AIM24_sf"/>
</dbReference>
<proteinExistence type="inferred from homology"/>
<evidence type="ECO:0000256" key="1">
    <source>
        <dbReference type="RuleBase" id="RU363045"/>
    </source>
</evidence>
<dbReference type="STRING" id="694270.A0A395RSS7"/>
<dbReference type="InterPro" id="IPR016031">
    <property type="entry name" value="Trp_RNA-bd_attenuator-like_dom"/>
</dbReference>
<comment type="caution">
    <text evidence="3">The sequence shown here is derived from an EMBL/GenBank/DDBJ whole genome shotgun (WGS) entry which is preliminary data.</text>
</comment>
<evidence type="ECO:0000313" key="4">
    <source>
        <dbReference type="Proteomes" id="UP000266234"/>
    </source>
</evidence>
<dbReference type="InterPro" id="IPR002838">
    <property type="entry name" value="AIM24"/>
</dbReference>
<feature type="non-terminal residue" evidence="3">
    <location>
        <position position="371"/>
    </location>
</feature>
<accession>A0A395RSS7</accession>
<sequence>MSYQQGHQHHSQAAPSPHNDRGLFEGGSYSVTHRDTNAVLNIELQQGTTIRSRSDAMIHMSDGIEISGKSKFSFGKLFTGGAMYESEYDGPGHIALGPTLFGDIIPLPISGSQWTVGKDAFLACTSEVTKKREVQGLSKALFSGEDLFVFRVEGHGVMWLTSFGAVDRLNLRLGEEHIVDNGHLVAWNCEYSIEKAGGGTMTGLKTGEGLRLLLVELAAAAAVLEETALAVVVVTAAAEELATTAAEELVTAADEELATTAAEELVTTAAEELVTAFAVVLEAAAWLVVTVTNVVCWLDELLLVGSAAALDELDELLLVDSAAALDELDELLLVGSAAALDELDELLLVDSAAALDELDELLLVGSAALLD</sequence>